<gene>
    <name evidence="1" type="ORF">FSB76_24105</name>
</gene>
<evidence type="ECO:0000313" key="1">
    <source>
        <dbReference type="EMBL" id="QEC80590.1"/>
    </source>
</evidence>
<evidence type="ECO:0000313" key="2">
    <source>
        <dbReference type="Proteomes" id="UP000321362"/>
    </source>
</evidence>
<dbReference type="InterPro" id="IPR042425">
    <property type="entry name" value="APCDD1"/>
</dbReference>
<reference evidence="1 2" key="1">
    <citation type="journal article" date="2013" name="J. Microbiol.">
        <title>Mucilaginibacter ginsenosidivorax sp. nov., with ginsenoside converting activity isolated from sediment.</title>
        <authorList>
            <person name="Kim J.K."/>
            <person name="Choi T.E."/>
            <person name="Liu Q.M."/>
            <person name="Park H.Y."/>
            <person name="Yi T.H."/>
            <person name="Yoon M.H."/>
            <person name="Kim S.C."/>
            <person name="Im W.T."/>
        </authorList>
    </citation>
    <scope>NUCLEOTIDE SEQUENCE [LARGE SCALE GENOMIC DNA]</scope>
    <source>
        <strain evidence="1 2">KHI28</strain>
    </source>
</reference>
<keyword evidence="2" id="KW-1185">Reference proteome</keyword>
<dbReference type="AlphaFoldDB" id="A0A5B8W998"/>
<evidence type="ECO:0008006" key="3">
    <source>
        <dbReference type="Google" id="ProtNLM"/>
    </source>
</evidence>
<dbReference type="Proteomes" id="UP000321362">
    <property type="component" value="Chromosome"/>
</dbReference>
<protein>
    <recommendedName>
        <fullName evidence="3">APCDD1 domain-containing protein</fullName>
    </recommendedName>
</protein>
<dbReference type="GO" id="GO:0030178">
    <property type="term" value="P:negative regulation of Wnt signaling pathway"/>
    <property type="evidence" value="ECO:0007669"/>
    <property type="project" value="InterPro"/>
</dbReference>
<proteinExistence type="predicted"/>
<name>A0A5B8W998_9SPHI</name>
<organism evidence="1 2">
    <name type="scientific">Mucilaginibacter ginsenosidivorax</name>
    <dbReference type="NCBI Taxonomy" id="862126"/>
    <lineage>
        <taxon>Bacteria</taxon>
        <taxon>Pseudomonadati</taxon>
        <taxon>Bacteroidota</taxon>
        <taxon>Sphingobacteriia</taxon>
        <taxon>Sphingobacteriales</taxon>
        <taxon>Sphingobacteriaceae</taxon>
        <taxon>Mucilaginibacter</taxon>
    </lineage>
</organism>
<dbReference type="EMBL" id="CP042437">
    <property type="protein sequence ID" value="QEC80590.1"/>
    <property type="molecule type" value="Genomic_DNA"/>
</dbReference>
<dbReference type="PANTHER" id="PTHR31021">
    <property type="entry name" value="ADENOMATOSIS POLYPOSIS COLI DOWN-REGULATED 1"/>
    <property type="match status" value="1"/>
</dbReference>
<dbReference type="OrthoDB" id="8246627at2"/>
<dbReference type="GO" id="GO:0005886">
    <property type="term" value="C:plasma membrane"/>
    <property type="evidence" value="ECO:0007669"/>
    <property type="project" value="InterPro"/>
</dbReference>
<sequence>MTIEQVKKVSVGEWVSIAPEVRPSIAKDANGNTKPFYLTRTFTYSPDGKFTLEMINTADPYGKVPLVKIVLKGHTEWQGEHPIAPGAQKIHYIADGAYEITPLIQGFADAMNHAASTGFNKWTVGETQNILGKAFPPFGLAEGQIYGEYDLIYIDHDLMFWGAKHVDGRSFEKEENHPDNLQIPMVRKK</sequence>
<dbReference type="PANTHER" id="PTHR31021:SF1">
    <property type="entry name" value="CHROMOSOME UNDETERMINED SCAFFOLD_56, WHOLE GENOME SHOTGUN SEQUENCE"/>
    <property type="match status" value="1"/>
</dbReference>
<dbReference type="GO" id="GO:0017147">
    <property type="term" value="F:Wnt-protein binding"/>
    <property type="evidence" value="ECO:0007669"/>
    <property type="project" value="InterPro"/>
</dbReference>
<dbReference type="KEGG" id="mgk:FSB76_24105"/>
<accession>A0A5B8W998</accession>